<protein>
    <submittedName>
        <fullName evidence="2">Serine/threonine protein kinase</fullName>
    </submittedName>
</protein>
<dbReference type="AlphaFoldDB" id="A0A392QCZ7"/>
<name>A0A392QCZ7_9FABA</name>
<evidence type="ECO:0000313" key="2">
    <source>
        <dbReference type="EMBL" id="MCI21600.1"/>
    </source>
</evidence>
<proteinExistence type="predicted"/>
<organism evidence="2 3">
    <name type="scientific">Trifolium medium</name>
    <dbReference type="NCBI Taxonomy" id="97028"/>
    <lineage>
        <taxon>Eukaryota</taxon>
        <taxon>Viridiplantae</taxon>
        <taxon>Streptophyta</taxon>
        <taxon>Embryophyta</taxon>
        <taxon>Tracheophyta</taxon>
        <taxon>Spermatophyta</taxon>
        <taxon>Magnoliopsida</taxon>
        <taxon>eudicotyledons</taxon>
        <taxon>Gunneridae</taxon>
        <taxon>Pentapetalae</taxon>
        <taxon>rosids</taxon>
        <taxon>fabids</taxon>
        <taxon>Fabales</taxon>
        <taxon>Fabaceae</taxon>
        <taxon>Papilionoideae</taxon>
        <taxon>50 kb inversion clade</taxon>
        <taxon>NPAAA clade</taxon>
        <taxon>Hologalegina</taxon>
        <taxon>IRL clade</taxon>
        <taxon>Trifolieae</taxon>
        <taxon>Trifolium</taxon>
    </lineage>
</organism>
<keyword evidence="2" id="KW-0418">Kinase</keyword>
<reference evidence="2 3" key="1">
    <citation type="journal article" date="2018" name="Front. Plant Sci.">
        <title>Red Clover (Trifolium pratense) and Zigzag Clover (T. medium) - A Picture of Genomic Similarities and Differences.</title>
        <authorList>
            <person name="Dluhosova J."/>
            <person name="Istvanek J."/>
            <person name="Nedelnik J."/>
            <person name="Repkova J."/>
        </authorList>
    </citation>
    <scope>NUCLEOTIDE SEQUENCE [LARGE SCALE GENOMIC DNA]</scope>
    <source>
        <strain evidence="3">cv. 10/8</strain>
        <tissue evidence="2">Leaf</tissue>
    </source>
</reference>
<keyword evidence="2" id="KW-0808">Transferase</keyword>
<accession>A0A392QCZ7</accession>
<sequence>MDGNPNSYELLRQVQAALKRRRNPGGALQSNIIRPKRSAVAEAK</sequence>
<dbReference type="EMBL" id="LXQA010125788">
    <property type="protein sequence ID" value="MCI21600.1"/>
    <property type="molecule type" value="Genomic_DNA"/>
</dbReference>
<dbReference type="GO" id="GO:0004674">
    <property type="term" value="F:protein serine/threonine kinase activity"/>
    <property type="evidence" value="ECO:0007669"/>
    <property type="project" value="UniProtKB-KW"/>
</dbReference>
<feature type="region of interest" description="Disordered" evidence="1">
    <location>
        <begin position="21"/>
        <end position="44"/>
    </location>
</feature>
<evidence type="ECO:0000256" key="1">
    <source>
        <dbReference type="SAM" id="MobiDB-lite"/>
    </source>
</evidence>
<keyword evidence="3" id="KW-1185">Reference proteome</keyword>
<dbReference type="Proteomes" id="UP000265520">
    <property type="component" value="Unassembled WGS sequence"/>
</dbReference>
<feature type="non-terminal residue" evidence="2">
    <location>
        <position position="44"/>
    </location>
</feature>
<comment type="caution">
    <text evidence="2">The sequence shown here is derived from an EMBL/GenBank/DDBJ whole genome shotgun (WGS) entry which is preliminary data.</text>
</comment>
<keyword evidence="2" id="KW-0723">Serine/threonine-protein kinase</keyword>
<evidence type="ECO:0000313" key="3">
    <source>
        <dbReference type="Proteomes" id="UP000265520"/>
    </source>
</evidence>